<evidence type="ECO:0008006" key="3">
    <source>
        <dbReference type="Google" id="ProtNLM"/>
    </source>
</evidence>
<comment type="caution">
    <text evidence="1">The sequence shown here is derived from an EMBL/GenBank/DDBJ whole genome shotgun (WGS) entry which is preliminary data.</text>
</comment>
<evidence type="ECO:0000313" key="1">
    <source>
        <dbReference type="EMBL" id="NIA71253.1"/>
    </source>
</evidence>
<dbReference type="RefSeq" id="WP_167228697.1">
    <property type="nucleotide sequence ID" value="NZ_JAAQPH010000020.1"/>
</dbReference>
<dbReference type="EMBL" id="JAAQPH010000020">
    <property type="protein sequence ID" value="NIA71253.1"/>
    <property type="molecule type" value="Genomic_DNA"/>
</dbReference>
<protein>
    <recommendedName>
        <fullName evidence="3">Transcriptional regulator, AlpA family</fullName>
    </recommendedName>
</protein>
<accession>A0A967F155</accession>
<sequence length="101" mass="11247">METPNTPAGQPSLAPCVLRASEVAKLLGCGTSTFYRKRAALEQRGFPRRSPLLRGWHREAVQAWLAGHFGFAAAPTDPYSREASRKKLRNVSFKAKRHNGR</sequence>
<proteinExistence type="predicted"/>
<gene>
    <name evidence="1" type="ORF">HBA54_21875</name>
</gene>
<dbReference type="Proteomes" id="UP000761264">
    <property type="component" value="Unassembled WGS sequence"/>
</dbReference>
<name>A0A967F155_9PROT</name>
<keyword evidence="2" id="KW-1185">Reference proteome</keyword>
<organism evidence="1 2">
    <name type="scientific">Pelagibius litoralis</name>
    <dbReference type="NCBI Taxonomy" id="374515"/>
    <lineage>
        <taxon>Bacteria</taxon>
        <taxon>Pseudomonadati</taxon>
        <taxon>Pseudomonadota</taxon>
        <taxon>Alphaproteobacteria</taxon>
        <taxon>Rhodospirillales</taxon>
        <taxon>Rhodovibrionaceae</taxon>
        <taxon>Pelagibius</taxon>
    </lineage>
</organism>
<reference evidence="1" key="1">
    <citation type="submission" date="2020-03" db="EMBL/GenBank/DDBJ databases">
        <title>Genome of Pelagibius litoralis DSM 21314T.</title>
        <authorList>
            <person name="Wang G."/>
        </authorList>
    </citation>
    <scope>NUCLEOTIDE SEQUENCE</scope>
    <source>
        <strain evidence="1">DSM 21314</strain>
    </source>
</reference>
<dbReference type="AlphaFoldDB" id="A0A967F155"/>
<evidence type="ECO:0000313" key="2">
    <source>
        <dbReference type="Proteomes" id="UP000761264"/>
    </source>
</evidence>